<keyword evidence="1" id="KW-0472">Membrane</keyword>
<dbReference type="NCBIfam" id="TIGR02112">
    <property type="entry name" value="cyd_oper_ybgE"/>
    <property type="match status" value="1"/>
</dbReference>
<keyword evidence="1" id="KW-1133">Transmembrane helix</keyword>
<protein>
    <submittedName>
        <fullName evidence="2">Cyd operon protein YbgE</fullName>
    </submittedName>
</protein>
<dbReference type="Pfam" id="PF09600">
    <property type="entry name" value="Cyd_oper_YbgE"/>
    <property type="match status" value="1"/>
</dbReference>
<comment type="caution">
    <text evidence="2">The sequence shown here is derived from an EMBL/GenBank/DDBJ whole genome shotgun (WGS) entry which is preliminary data.</text>
</comment>
<dbReference type="STRING" id="796620.VIBC2010_09527"/>
<gene>
    <name evidence="2" type="ORF">VIBC2010_09527</name>
</gene>
<keyword evidence="3" id="KW-1185">Reference proteome</keyword>
<evidence type="ECO:0000313" key="3">
    <source>
        <dbReference type="Proteomes" id="UP000002943"/>
    </source>
</evidence>
<dbReference type="Proteomes" id="UP000002943">
    <property type="component" value="Unassembled WGS sequence"/>
</dbReference>
<organism evidence="2 3">
    <name type="scientific">Vibrio caribbeanicus ATCC BAA-2122</name>
    <dbReference type="NCBI Taxonomy" id="796620"/>
    <lineage>
        <taxon>Bacteria</taxon>
        <taxon>Pseudomonadati</taxon>
        <taxon>Pseudomonadota</taxon>
        <taxon>Gammaproteobacteria</taxon>
        <taxon>Vibrionales</taxon>
        <taxon>Vibrionaceae</taxon>
        <taxon>Vibrio</taxon>
    </lineage>
</organism>
<reference evidence="2 3" key="1">
    <citation type="journal article" date="2012" name="Int. J. Syst. Evol. Microbiol.">
        <title>Vibrio caribbeanicus sp. nov., isolated from the marine sponge Scleritoderma cyanea.</title>
        <authorList>
            <person name="Hoffmann M."/>
            <person name="Monday S.R."/>
            <person name="Allard M.W."/>
            <person name="Strain E.A."/>
            <person name="Whittaker P."/>
            <person name="Naum M."/>
            <person name="McCarthy P.J."/>
            <person name="Lopez J.V."/>
            <person name="Fischer M."/>
            <person name="Brown E.W."/>
        </authorList>
    </citation>
    <scope>NUCLEOTIDE SEQUENCE [LARGE SCALE GENOMIC DNA]</scope>
    <source>
        <strain evidence="2 3">ATCC BAA-2122</strain>
    </source>
</reference>
<feature type="transmembrane region" description="Helical" evidence="1">
    <location>
        <begin position="49"/>
        <end position="70"/>
    </location>
</feature>
<dbReference type="EMBL" id="AEIU01000060">
    <property type="protein sequence ID" value="EFP97264.1"/>
    <property type="molecule type" value="Genomic_DNA"/>
</dbReference>
<dbReference type="OrthoDB" id="5298003at2"/>
<accession>E3BI63</accession>
<dbReference type="AlphaFoldDB" id="E3BI63"/>
<evidence type="ECO:0000256" key="1">
    <source>
        <dbReference type="SAM" id="Phobius"/>
    </source>
</evidence>
<dbReference type="eggNOG" id="COG3790">
    <property type="taxonomic scope" value="Bacteria"/>
</dbReference>
<feature type="transmembrane region" description="Helical" evidence="1">
    <location>
        <begin position="76"/>
        <end position="96"/>
    </location>
</feature>
<evidence type="ECO:0000313" key="2">
    <source>
        <dbReference type="EMBL" id="EFP97264.1"/>
    </source>
</evidence>
<feature type="transmembrane region" description="Helical" evidence="1">
    <location>
        <begin position="18"/>
        <end position="37"/>
    </location>
</feature>
<sequence length="100" mass="11449">MNKWTENLDRLHKPFDIAFFRTLSLLLGLYHVGLLMWDPIQYADSIGGFNVMIAPLFIWAVCASVVFSIGFKPKPLFWKLLFSPIVSLGLLSYFSVIHLT</sequence>
<name>E3BI63_9VIBR</name>
<proteinExistence type="predicted"/>
<dbReference type="InterPro" id="IPR011846">
    <property type="entry name" value="Cyd_oper_YbgE"/>
</dbReference>
<keyword evidence="1" id="KW-0812">Transmembrane</keyword>
<dbReference type="RefSeq" id="WP_009600694.1">
    <property type="nucleotide sequence ID" value="NZ_AEIU01000060.1"/>
</dbReference>